<sequence length="68" mass="7231">MTATVPLLGRSWLQAGGKRDTASSFAIHPVPRAREYGRACPSSTPATISVLGKAGLLFWLTALPILPR</sequence>
<comment type="caution">
    <text evidence="1">The sequence shown here is derived from an EMBL/GenBank/DDBJ whole genome shotgun (WGS) entry which is preliminary data.</text>
</comment>
<accession>A0A401TDT6</accession>
<reference evidence="1 2" key="1">
    <citation type="journal article" date="2018" name="Nat. Ecol. Evol.">
        <title>Shark genomes provide insights into elasmobranch evolution and the origin of vertebrates.</title>
        <authorList>
            <person name="Hara Y"/>
            <person name="Yamaguchi K"/>
            <person name="Onimaru K"/>
            <person name="Kadota M"/>
            <person name="Koyanagi M"/>
            <person name="Keeley SD"/>
            <person name="Tatsumi K"/>
            <person name="Tanaka K"/>
            <person name="Motone F"/>
            <person name="Kageyama Y"/>
            <person name="Nozu R"/>
            <person name="Adachi N"/>
            <person name="Nishimura O"/>
            <person name="Nakagawa R"/>
            <person name="Tanegashima C"/>
            <person name="Kiyatake I"/>
            <person name="Matsumoto R"/>
            <person name="Murakumo K"/>
            <person name="Nishida K"/>
            <person name="Terakita A"/>
            <person name="Kuratani S"/>
            <person name="Sato K"/>
            <person name="Hyodo S Kuraku.S."/>
        </authorList>
    </citation>
    <scope>NUCLEOTIDE SEQUENCE [LARGE SCALE GENOMIC DNA]</scope>
</reference>
<dbReference type="EMBL" id="BEZZ01045771">
    <property type="protein sequence ID" value="GCC40803.1"/>
    <property type="molecule type" value="Genomic_DNA"/>
</dbReference>
<keyword evidence="2" id="KW-1185">Reference proteome</keyword>
<organism evidence="1 2">
    <name type="scientific">Chiloscyllium punctatum</name>
    <name type="common">Brownbanded bambooshark</name>
    <name type="synonym">Hemiscyllium punctatum</name>
    <dbReference type="NCBI Taxonomy" id="137246"/>
    <lineage>
        <taxon>Eukaryota</taxon>
        <taxon>Metazoa</taxon>
        <taxon>Chordata</taxon>
        <taxon>Craniata</taxon>
        <taxon>Vertebrata</taxon>
        <taxon>Chondrichthyes</taxon>
        <taxon>Elasmobranchii</taxon>
        <taxon>Galeomorphii</taxon>
        <taxon>Galeoidea</taxon>
        <taxon>Orectolobiformes</taxon>
        <taxon>Hemiscylliidae</taxon>
        <taxon>Chiloscyllium</taxon>
    </lineage>
</organism>
<gene>
    <name evidence="1" type="ORF">chiPu_0024755</name>
</gene>
<dbReference type="Proteomes" id="UP000287033">
    <property type="component" value="Unassembled WGS sequence"/>
</dbReference>
<name>A0A401TDT6_CHIPU</name>
<protein>
    <submittedName>
        <fullName evidence="1">Uncharacterized protein</fullName>
    </submittedName>
</protein>
<dbReference type="AlphaFoldDB" id="A0A401TDT6"/>
<evidence type="ECO:0000313" key="1">
    <source>
        <dbReference type="EMBL" id="GCC40803.1"/>
    </source>
</evidence>
<evidence type="ECO:0000313" key="2">
    <source>
        <dbReference type="Proteomes" id="UP000287033"/>
    </source>
</evidence>
<proteinExistence type="predicted"/>